<keyword evidence="14" id="KW-1185">Reference proteome</keyword>
<organism evidence="13 14">
    <name type="scientific">Tigheibacillus halophilus</name>
    <dbReference type="NCBI Taxonomy" id="361280"/>
    <lineage>
        <taxon>Bacteria</taxon>
        <taxon>Bacillati</taxon>
        <taxon>Bacillota</taxon>
        <taxon>Bacilli</taxon>
        <taxon>Bacillales</taxon>
        <taxon>Bacillaceae</taxon>
        <taxon>Tigheibacillus</taxon>
    </lineage>
</organism>
<keyword evidence="2" id="KW-0639">Primosome</keyword>
<dbReference type="Pfam" id="PF08275">
    <property type="entry name" value="DNAG_N"/>
    <property type="match status" value="1"/>
</dbReference>
<keyword evidence="6" id="KW-0479">Metal-binding</keyword>
<keyword evidence="5" id="KW-0235">DNA replication</keyword>
<evidence type="ECO:0000256" key="10">
    <source>
        <dbReference type="ARBA" id="ARBA00023125"/>
    </source>
</evidence>
<keyword evidence="4" id="KW-0548">Nucleotidyltransferase</keyword>
<dbReference type="InterPro" id="IPR050219">
    <property type="entry name" value="DnaG_primase"/>
</dbReference>
<dbReference type="PANTHER" id="PTHR30313:SF2">
    <property type="entry name" value="DNA PRIMASE"/>
    <property type="match status" value="1"/>
</dbReference>
<dbReference type="Pfam" id="PF01807">
    <property type="entry name" value="Zn_ribbon_DnaG"/>
    <property type="match status" value="1"/>
</dbReference>
<dbReference type="InterPro" id="IPR002694">
    <property type="entry name" value="Znf_CHC2"/>
</dbReference>
<evidence type="ECO:0000256" key="1">
    <source>
        <dbReference type="ARBA" id="ARBA00022478"/>
    </source>
</evidence>
<evidence type="ECO:0000259" key="12">
    <source>
        <dbReference type="PROSITE" id="PS50880"/>
    </source>
</evidence>
<evidence type="ECO:0000256" key="8">
    <source>
        <dbReference type="ARBA" id="ARBA00022833"/>
    </source>
</evidence>
<gene>
    <name evidence="13" type="primary">dnaG</name>
    <name evidence="13" type="ORF">RWE15_23425</name>
</gene>
<dbReference type="Gene3D" id="3.90.580.10">
    <property type="entry name" value="Zinc finger, CHC2-type domain"/>
    <property type="match status" value="1"/>
</dbReference>
<keyword evidence="8" id="KW-0862">Zinc</keyword>
<evidence type="ECO:0000256" key="3">
    <source>
        <dbReference type="ARBA" id="ARBA00022679"/>
    </source>
</evidence>
<evidence type="ECO:0000256" key="6">
    <source>
        <dbReference type="ARBA" id="ARBA00022723"/>
    </source>
</evidence>
<dbReference type="SUPFAM" id="SSF57783">
    <property type="entry name" value="Zinc beta-ribbon"/>
    <property type="match status" value="1"/>
</dbReference>
<dbReference type="Proteomes" id="UP001281447">
    <property type="component" value="Unassembled WGS sequence"/>
</dbReference>
<dbReference type="EMBL" id="JAWDIP010000004">
    <property type="protein sequence ID" value="MDY0396709.1"/>
    <property type="molecule type" value="Genomic_DNA"/>
</dbReference>
<dbReference type="CDD" id="cd03364">
    <property type="entry name" value="TOPRIM_DnaG_primases"/>
    <property type="match status" value="1"/>
</dbReference>
<dbReference type="SMART" id="SM00493">
    <property type="entry name" value="TOPRIM"/>
    <property type="match status" value="1"/>
</dbReference>
<keyword evidence="11" id="KW-0804">Transcription</keyword>
<evidence type="ECO:0000313" key="14">
    <source>
        <dbReference type="Proteomes" id="UP001281447"/>
    </source>
</evidence>
<dbReference type="Pfam" id="PF13155">
    <property type="entry name" value="Toprim_2"/>
    <property type="match status" value="1"/>
</dbReference>
<dbReference type="Gene3D" id="3.40.1360.10">
    <property type="match status" value="1"/>
</dbReference>
<feature type="domain" description="Toprim" evidence="12">
    <location>
        <begin position="224"/>
        <end position="305"/>
    </location>
</feature>
<keyword evidence="3" id="KW-0808">Transferase</keyword>
<evidence type="ECO:0000256" key="11">
    <source>
        <dbReference type="ARBA" id="ARBA00023163"/>
    </source>
</evidence>
<dbReference type="InterPro" id="IPR034151">
    <property type="entry name" value="TOPRIM_DnaG_bac"/>
</dbReference>
<dbReference type="SMART" id="SM00400">
    <property type="entry name" value="ZnF_CHCC"/>
    <property type="match status" value="1"/>
</dbReference>
<dbReference type="InterPro" id="IPR006295">
    <property type="entry name" value="DNA_primase_DnaG"/>
</dbReference>
<evidence type="ECO:0000256" key="5">
    <source>
        <dbReference type="ARBA" id="ARBA00022705"/>
    </source>
</evidence>
<dbReference type="InterPro" id="IPR037068">
    <property type="entry name" value="DNA_primase_core_N_sf"/>
</dbReference>
<dbReference type="PANTHER" id="PTHR30313">
    <property type="entry name" value="DNA PRIMASE"/>
    <property type="match status" value="1"/>
</dbReference>
<protein>
    <submittedName>
        <fullName evidence="13">DNA primase</fullName>
    </submittedName>
</protein>
<sequence>MGLCPFHDEKTPSFSVSQDKQIYKCFGCGKSGNIFGFLMEMEGFSFFEAVKHFADRGGIDLPVSASQPVKSHLSDEAQQVLQAYDWLTKLYHHLLRYAKDGKEGYQYFKDRGISDDTADLFKLGYAPATANFTASFLEKKGFPPQPLAKAGLLSVRDDGSAADRFGGRIVFPIRNHLGKTVGFAGRTITGDGPKYLNSSESELFRKNKILYNFDLAKKQIRSTGEVVLFEGYMDVISAYQAGIKNVVATMGTSLTESQARLLNRYADTVIICYDGDDAGIEASYKAANILRGTGCQVRVANLTGGLDPDNFIREYGGETFIEKIIKASDTYISFYMRFLKKEL</sequence>
<dbReference type="PROSITE" id="PS50880">
    <property type="entry name" value="TOPRIM"/>
    <property type="match status" value="1"/>
</dbReference>
<dbReference type="Gene3D" id="3.90.980.10">
    <property type="entry name" value="DNA primase, catalytic core, N-terminal domain"/>
    <property type="match status" value="1"/>
</dbReference>
<dbReference type="InterPro" id="IPR006171">
    <property type="entry name" value="TOPRIM_dom"/>
</dbReference>
<evidence type="ECO:0000256" key="7">
    <source>
        <dbReference type="ARBA" id="ARBA00022771"/>
    </source>
</evidence>
<dbReference type="InterPro" id="IPR036977">
    <property type="entry name" value="DNA_primase_Znf_CHC2"/>
</dbReference>
<name>A0ABU5CBY6_9BACI</name>
<comment type="caution">
    <text evidence="13">The sequence shown here is derived from an EMBL/GenBank/DDBJ whole genome shotgun (WGS) entry which is preliminary data.</text>
</comment>
<accession>A0ABU5CBY6</accession>
<dbReference type="InterPro" id="IPR013264">
    <property type="entry name" value="DNAG_N"/>
</dbReference>
<reference evidence="13 14" key="1">
    <citation type="submission" date="2023-10" db="EMBL/GenBank/DDBJ databases">
        <title>Virgibacillus halophilus 5B73C genome.</title>
        <authorList>
            <person name="Miliotis G."/>
            <person name="Sengupta P."/>
            <person name="Hameed A."/>
            <person name="Chuvochina M."/>
            <person name="Mcdonagh F."/>
            <person name="Simpson A.C."/>
            <person name="Singh N.K."/>
            <person name="Rekha P.D."/>
            <person name="Raman K."/>
            <person name="Hugenholtz P."/>
            <person name="Venkateswaran K."/>
        </authorList>
    </citation>
    <scope>NUCLEOTIDE SEQUENCE [LARGE SCALE GENOMIC DNA]</scope>
    <source>
        <strain evidence="13 14">5B73C</strain>
    </source>
</reference>
<evidence type="ECO:0000313" key="13">
    <source>
        <dbReference type="EMBL" id="MDY0396709.1"/>
    </source>
</evidence>
<evidence type="ECO:0000256" key="2">
    <source>
        <dbReference type="ARBA" id="ARBA00022515"/>
    </source>
</evidence>
<keyword evidence="1" id="KW-0240">DNA-directed RNA polymerase</keyword>
<evidence type="ECO:0000256" key="4">
    <source>
        <dbReference type="ARBA" id="ARBA00022695"/>
    </source>
</evidence>
<proteinExistence type="predicted"/>
<keyword evidence="10" id="KW-0238">DNA-binding</keyword>
<keyword evidence="9" id="KW-0460">Magnesium</keyword>
<keyword evidence="7" id="KW-0863">Zinc-finger</keyword>
<evidence type="ECO:0000256" key="9">
    <source>
        <dbReference type="ARBA" id="ARBA00022842"/>
    </source>
</evidence>
<dbReference type="NCBIfam" id="TIGR01391">
    <property type="entry name" value="dnaG"/>
    <property type="match status" value="1"/>
</dbReference>
<dbReference type="SUPFAM" id="SSF56731">
    <property type="entry name" value="DNA primase core"/>
    <property type="match status" value="1"/>
</dbReference>